<proteinExistence type="predicted"/>
<accession>A0A9P5P903</accession>
<dbReference type="InterPro" id="IPR044878">
    <property type="entry name" value="UbiA_sf"/>
</dbReference>
<sequence>MVVRIQTRFSGAGARLFTGLRVIILFTYSDVKTILLPISAFACVTGPVSSLHNGILAVLWIWLHLLQCNISNQCNSALEDLLNHPQRPIPSGLITETQSRFLRWALAILCLCLSGLLGLKTFSSSFLMTTTMIFYDDFHLAGHWSTKNLCTFAGYLCFEVGATLIMSRVKELDDVAIRALACSGFIILSTIHAQDFPDVEGDRALNRATIPIVAPNASRPITALVIILWSLYSSSIWGLGIWSSLVLSSVGLIVAWRIYFLRLAVQDRTTYRVYNAWLMMLHLLPANARWDTLKL</sequence>
<dbReference type="AlphaFoldDB" id="A0A9P5P903"/>
<dbReference type="OrthoDB" id="434972at2759"/>
<gene>
    <name evidence="6" type="ORF">BDP27DRAFT_1303770</name>
</gene>
<feature type="transmembrane region" description="Helical" evidence="5">
    <location>
        <begin position="236"/>
        <end position="259"/>
    </location>
</feature>
<dbReference type="InterPro" id="IPR050475">
    <property type="entry name" value="Prenyltransferase_related"/>
</dbReference>
<dbReference type="PANTHER" id="PTHR42723:SF1">
    <property type="entry name" value="CHLOROPHYLL SYNTHASE, CHLOROPLASTIC"/>
    <property type="match status" value="1"/>
</dbReference>
<feature type="transmembrane region" description="Helical" evidence="5">
    <location>
        <begin position="34"/>
        <end position="63"/>
    </location>
</feature>
<evidence type="ECO:0000313" key="6">
    <source>
        <dbReference type="EMBL" id="KAF9058452.1"/>
    </source>
</evidence>
<dbReference type="GO" id="GO:0016020">
    <property type="term" value="C:membrane"/>
    <property type="evidence" value="ECO:0007669"/>
    <property type="project" value="UniProtKB-SubCell"/>
</dbReference>
<organism evidence="6 7">
    <name type="scientific">Rhodocollybia butyracea</name>
    <dbReference type="NCBI Taxonomy" id="206335"/>
    <lineage>
        <taxon>Eukaryota</taxon>
        <taxon>Fungi</taxon>
        <taxon>Dikarya</taxon>
        <taxon>Basidiomycota</taxon>
        <taxon>Agaricomycotina</taxon>
        <taxon>Agaricomycetes</taxon>
        <taxon>Agaricomycetidae</taxon>
        <taxon>Agaricales</taxon>
        <taxon>Marasmiineae</taxon>
        <taxon>Omphalotaceae</taxon>
        <taxon>Rhodocollybia</taxon>
    </lineage>
</organism>
<dbReference type="Gene3D" id="1.10.357.140">
    <property type="entry name" value="UbiA prenyltransferase"/>
    <property type="match status" value="1"/>
</dbReference>
<comment type="caution">
    <text evidence="6">The sequence shown here is derived from an EMBL/GenBank/DDBJ whole genome shotgun (WGS) entry which is preliminary data.</text>
</comment>
<evidence type="ECO:0000256" key="2">
    <source>
        <dbReference type="ARBA" id="ARBA00022692"/>
    </source>
</evidence>
<evidence type="ECO:0000256" key="4">
    <source>
        <dbReference type="ARBA" id="ARBA00023136"/>
    </source>
</evidence>
<dbReference type="Proteomes" id="UP000772434">
    <property type="component" value="Unassembled WGS sequence"/>
</dbReference>
<dbReference type="Pfam" id="PF01040">
    <property type="entry name" value="UbiA"/>
    <property type="match status" value="1"/>
</dbReference>
<keyword evidence="2 5" id="KW-0812">Transmembrane</keyword>
<dbReference type="GO" id="GO:0016765">
    <property type="term" value="F:transferase activity, transferring alkyl or aryl (other than methyl) groups"/>
    <property type="evidence" value="ECO:0007669"/>
    <property type="project" value="InterPro"/>
</dbReference>
<keyword evidence="3 5" id="KW-1133">Transmembrane helix</keyword>
<dbReference type="PANTHER" id="PTHR42723">
    <property type="entry name" value="CHLOROPHYLL SYNTHASE"/>
    <property type="match status" value="1"/>
</dbReference>
<keyword evidence="7" id="KW-1185">Reference proteome</keyword>
<evidence type="ECO:0000256" key="3">
    <source>
        <dbReference type="ARBA" id="ARBA00022989"/>
    </source>
</evidence>
<name>A0A9P5P903_9AGAR</name>
<evidence type="ECO:0000256" key="5">
    <source>
        <dbReference type="SAM" id="Phobius"/>
    </source>
</evidence>
<feature type="transmembrane region" description="Helical" evidence="5">
    <location>
        <begin position="12"/>
        <end position="28"/>
    </location>
</feature>
<dbReference type="InterPro" id="IPR000537">
    <property type="entry name" value="UbiA_prenyltransferase"/>
</dbReference>
<evidence type="ECO:0000313" key="7">
    <source>
        <dbReference type="Proteomes" id="UP000772434"/>
    </source>
</evidence>
<reference evidence="6" key="1">
    <citation type="submission" date="2020-11" db="EMBL/GenBank/DDBJ databases">
        <authorList>
            <consortium name="DOE Joint Genome Institute"/>
            <person name="Ahrendt S."/>
            <person name="Riley R."/>
            <person name="Andreopoulos W."/>
            <person name="Labutti K."/>
            <person name="Pangilinan J."/>
            <person name="Ruiz-Duenas F.J."/>
            <person name="Barrasa J.M."/>
            <person name="Sanchez-Garcia M."/>
            <person name="Camarero S."/>
            <person name="Miyauchi S."/>
            <person name="Serrano A."/>
            <person name="Linde D."/>
            <person name="Babiker R."/>
            <person name="Drula E."/>
            <person name="Ayuso-Fernandez I."/>
            <person name="Pacheco R."/>
            <person name="Padilla G."/>
            <person name="Ferreira P."/>
            <person name="Barriuso J."/>
            <person name="Kellner H."/>
            <person name="Castanera R."/>
            <person name="Alfaro M."/>
            <person name="Ramirez L."/>
            <person name="Pisabarro A.G."/>
            <person name="Kuo A."/>
            <person name="Tritt A."/>
            <person name="Lipzen A."/>
            <person name="He G."/>
            <person name="Yan M."/>
            <person name="Ng V."/>
            <person name="Cullen D."/>
            <person name="Martin F."/>
            <person name="Rosso M.-N."/>
            <person name="Henrissat B."/>
            <person name="Hibbett D."/>
            <person name="Martinez A.T."/>
            <person name="Grigoriev I.V."/>
        </authorList>
    </citation>
    <scope>NUCLEOTIDE SEQUENCE</scope>
    <source>
        <strain evidence="6">AH 40177</strain>
    </source>
</reference>
<protein>
    <submittedName>
        <fullName evidence="6">UbiA prenyltransferase family</fullName>
    </submittedName>
</protein>
<evidence type="ECO:0000256" key="1">
    <source>
        <dbReference type="ARBA" id="ARBA00004141"/>
    </source>
</evidence>
<keyword evidence="4 5" id="KW-0472">Membrane</keyword>
<comment type="subcellular location">
    <subcellularLocation>
        <location evidence="1">Membrane</location>
        <topology evidence="1">Multi-pass membrane protein</topology>
    </subcellularLocation>
</comment>
<dbReference type="CDD" id="cd13965">
    <property type="entry name" value="PT_UbiA_3"/>
    <property type="match status" value="1"/>
</dbReference>
<feature type="transmembrane region" description="Helical" evidence="5">
    <location>
        <begin position="101"/>
        <end position="119"/>
    </location>
</feature>
<dbReference type="EMBL" id="JADNRY010000379">
    <property type="protein sequence ID" value="KAF9058452.1"/>
    <property type="molecule type" value="Genomic_DNA"/>
</dbReference>